<evidence type="ECO:0000256" key="1">
    <source>
        <dbReference type="ARBA" id="ARBA00006464"/>
    </source>
</evidence>
<sequence length="221" mass="25453">MYRETERRVGGRWGRRFQLLLKRTVDLTVSLPAIALLSPVIALTALAVRIKLGGPVLFKQQRPGKFGVPFHVYKFRTMTDARRPDGELLPDEVRLTAFGKLLRKLSLDELPQLFNVVRGDMSLIGPRPLLMEYLPLYSDEQARRHDLRPGITGWAQVNGRNSVSWEEKFRLDVWYVDHQSFWLDLKIAFMTVFKVMKREGIQQEGQATVRKFVGSREAEGA</sequence>
<evidence type="ECO:0000259" key="3">
    <source>
        <dbReference type="Pfam" id="PF02397"/>
    </source>
</evidence>
<dbReference type="InterPro" id="IPR003362">
    <property type="entry name" value="Bact_transf"/>
</dbReference>
<feature type="transmembrane region" description="Helical" evidence="2">
    <location>
        <begin position="29"/>
        <end position="52"/>
    </location>
</feature>
<evidence type="ECO:0000256" key="2">
    <source>
        <dbReference type="SAM" id="Phobius"/>
    </source>
</evidence>
<accession>A0ABY5SJU8</accession>
<dbReference type="GO" id="GO:0016740">
    <property type="term" value="F:transferase activity"/>
    <property type="evidence" value="ECO:0007669"/>
    <property type="project" value="UniProtKB-KW"/>
</dbReference>
<keyword evidence="4" id="KW-0808">Transferase</keyword>
<proteinExistence type="inferred from homology"/>
<name>A0ABY5SJU8_9BACL</name>
<comment type="similarity">
    <text evidence="1">Belongs to the bacterial sugar transferase family.</text>
</comment>
<evidence type="ECO:0000313" key="5">
    <source>
        <dbReference type="Proteomes" id="UP001057877"/>
    </source>
</evidence>
<feature type="domain" description="Bacterial sugar transferase" evidence="3">
    <location>
        <begin position="22"/>
        <end position="197"/>
    </location>
</feature>
<protein>
    <submittedName>
        <fullName evidence="4">Sugar transferase</fullName>
    </submittedName>
</protein>
<dbReference type="Pfam" id="PF02397">
    <property type="entry name" value="Bac_transf"/>
    <property type="match status" value="1"/>
</dbReference>
<dbReference type="EMBL" id="CP091430">
    <property type="protein sequence ID" value="UVI33710.1"/>
    <property type="molecule type" value="Genomic_DNA"/>
</dbReference>
<organism evidence="4 5">
    <name type="scientific">Paenibacillus spongiae</name>
    <dbReference type="NCBI Taxonomy" id="2909671"/>
    <lineage>
        <taxon>Bacteria</taxon>
        <taxon>Bacillati</taxon>
        <taxon>Bacillota</taxon>
        <taxon>Bacilli</taxon>
        <taxon>Bacillales</taxon>
        <taxon>Paenibacillaceae</taxon>
        <taxon>Paenibacillus</taxon>
    </lineage>
</organism>
<keyword evidence="5" id="KW-1185">Reference proteome</keyword>
<dbReference type="PANTHER" id="PTHR30576:SF8">
    <property type="entry name" value="UNDECAPRENYL-PHOSPHATE GALACTOSE PHOSPHOTRANSFERASE"/>
    <property type="match status" value="1"/>
</dbReference>
<dbReference type="PANTHER" id="PTHR30576">
    <property type="entry name" value="COLANIC BIOSYNTHESIS UDP-GLUCOSE LIPID CARRIER TRANSFERASE"/>
    <property type="match status" value="1"/>
</dbReference>
<keyword evidence="2" id="KW-1133">Transmembrane helix</keyword>
<dbReference type="Proteomes" id="UP001057877">
    <property type="component" value="Chromosome"/>
</dbReference>
<keyword evidence="2" id="KW-0472">Membrane</keyword>
<gene>
    <name evidence="4" type="ORF">L1F29_20880</name>
</gene>
<reference evidence="4" key="1">
    <citation type="submission" date="2022-01" db="EMBL/GenBank/DDBJ databases">
        <title>Paenibacillus spongiae sp. nov., isolated from marine sponge.</title>
        <authorList>
            <person name="Li Z."/>
            <person name="Zhang M."/>
        </authorList>
    </citation>
    <scope>NUCLEOTIDE SEQUENCE</scope>
    <source>
        <strain evidence="4">PHS-Z3</strain>
    </source>
</reference>
<keyword evidence="2" id="KW-0812">Transmembrane</keyword>
<evidence type="ECO:0000313" key="4">
    <source>
        <dbReference type="EMBL" id="UVI33710.1"/>
    </source>
</evidence>